<dbReference type="Proteomes" id="UP001153069">
    <property type="component" value="Unassembled WGS sequence"/>
</dbReference>
<feature type="signal peptide" evidence="1">
    <location>
        <begin position="1"/>
        <end position="23"/>
    </location>
</feature>
<dbReference type="OrthoDB" id="57059at2759"/>
<dbReference type="SUPFAM" id="SSF101898">
    <property type="entry name" value="NHL repeat"/>
    <property type="match status" value="1"/>
</dbReference>
<dbReference type="AlphaFoldDB" id="A0A9N8HM03"/>
<evidence type="ECO:0000313" key="3">
    <source>
        <dbReference type="Proteomes" id="UP001153069"/>
    </source>
</evidence>
<dbReference type="EMBL" id="CAICTM010001070">
    <property type="protein sequence ID" value="CAB9520088.1"/>
    <property type="molecule type" value="Genomic_DNA"/>
</dbReference>
<dbReference type="PANTHER" id="PTHR36220">
    <property type="entry name" value="UNNAMED PRODUCT"/>
    <property type="match status" value="1"/>
</dbReference>
<evidence type="ECO:0000256" key="1">
    <source>
        <dbReference type="SAM" id="SignalP"/>
    </source>
</evidence>
<proteinExistence type="predicted"/>
<evidence type="ECO:0000313" key="2">
    <source>
        <dbReference type="EMBL" id="CAB9520088.1"/>
    </source>
</evidence>
<comment type="caution">
    <text evidence="2">The sequence shown here is derived from an EMBL/GenBank/DDBJ whole genome shotgun (WGS) entry which is preliminary data.</text>
</comment>
<feature type="chain" id="PRO_5040382713" evidence="1">
    <location>
        <begin position="24"/>
        <end position="537"/>
    </location>
</feature>
<dbReference type="PANTHER" id="PTHR36220:SF1">
    <property type="entry name" value="GAMMA TUBULIN COMPLEX COMPONENT C-TERMINAL DOMAIN-CONTAINING PROTEIN"/>
    <property type="match status" value="1"/>
</dbReference>
<organism evidence="2 3">
    <name type="scientific">Seminavis robusta</name>
    <dbReference type="NCBI Taxonomy" id="568900"/>
    <lineage>
        <taxon>Eukaryota</taxon>
        <taxon>Sar</taxon>
        <taxon>Stramenopiles</taxon>
        <taxon>Ochrophyta</taxon>
        <taxon>Bacillariophyta</taxon>
        <taxon>Bacillariophyceae</taxon>
        <taxon>Bacillariophycidae</taxon>
        <taxon>Naviculales</taxon>
        <taxon>Naviculaceae</taxon>
        <taxon>Seminavis</taxon>
    </lineage>
</organism>
<dbReference type="Gene3D" id="2.130.10.130">
    <property type="entry name" value="Integrin alpha, N-terminal"/>
    <property type="match status" value="1"/>
</dbReference>
<accession>A0A9N8HM03</accession>
<dbReference type="InterPro" id="IPR028994">
    <property type="entry name" value="Integrin_alpha_N"/>
</dbReference>
<protein>
    <submittedName>
        <fullName evidence="2">Inherit from bactNOG: outer membrane autotransporter barrel</fullName>
    </submittedName>
</protein>
<gene>
    <name evidence="2" type="ORF">SEMRO_1072_G238090.1</name>
</gene>
<name>A0A9N8HM03_9STRA</name>
<keyword evidence="3" id="KW-1185">Reference proteome</keyword>
<reference evidence="2" key="1">
    <citation type="submission" date="2020-06" db="EMBL/GenBank/DDBJ databases">
        <authorList>
            <consortium name="Plant Systems Biology data submission"/>
        </authorList>
    </citation>
    <scope>NUCLEOTIDE SEQUENCE</scope>
    <source>
        <strain evidence="2">D6</strain>
    </source>
</reference>
<sequence length="537" mass="57464">MVLLRQLCKKPLVLLALVHLVVAGTTSRRVPTPPIDLLADPANNNNRHLQESFLGPGFKRTVVFNGTKSGAQFGTRVAMNADGTVVAAVGEGYVEVYELLEDSNQWKLRGGRITLTSDVTIPRSIDLSPDGRVVAFGQPELDHPIYGSRAGQVNIYEYNRTSNSWIARGIWVGTNPNDQVGFSLAFHKPVPTTLDDGQQQQYGNGDVLALGVPGFETVGDPGFEYPLGEVWLLFYNETSGQYALSEQVRAQSLTGPADTGRIDFLAFGSSLALTGLGEFVLAVGIDTFNTELRPGRVVVLVSAIDTGRDADFVLLGSEIVGEGGGDGFGQAIAMSQTGRVIAIGGPRNDGRNQFLSGHVEVYGYVQGNDEFWVQLGTDIDGLNTNEQFGFAMAISYSGDTLLVGAPFSTRDTGYAVLLKFDLDSESWEEVELNRNAGTLINGGGISRVGHGVAMSADGTKMIIGAPFATTALGVGSGTAQLWQNTLYPTFSPIFNDIPDVSRNEQEDLSVGGFSWLVSNVKQGWTLGVSYLQSVFGV</sequence>
<keyword evidence="1" id="KW-0732">Signal</keyword>